<proteinExistence type="predicted"/>
<name>A0AC35TVU4_9BILA</name>
<sequence>MANFFLFFLVLVGLFGSGQQRFFKTNDVESFPFMVETFFKDYHFMMRWKVDWEKQMVQFIVHKPAHIAFSSVLVGFSDHGEFKNSDYCLVTGNKVLDGSIDNDLYLNEDLQQDCINFRKFNEDWFYFERDFVTCDPRDYAIDLGQSQFIVAFFETEAINMEQAAYKGLLFGKILNDQIPKRVVDSPNEQEIFFGAHDAVIPKKVTSYRCIVSKIDDSILATKHHMIEFKAKVTKGNEHLVHHMEVFTCIGSTPDSKLDYEGSCTSRKRPIESRKCSKVIGAWALGAAPLEYPEEAGAVFGGPNFPSYIMVEIHYNNEAESQGVRDSSGIVITYTDKLRQFDAAIMELGLIYGDANSIPPHQPDFPITGYCAPECTSYFPPGGIYLFATQMHAHLTGRKLFTSHFRDGRKIGEVNRADHYSPHWQLITRLKNTIHVKKGDYLATTCVYDTRNHTEYVFGGYGIEDEMCVNYVHYYPESEIEVCKSAVSNSSLTGFFEANGIQESHSLSIHTKYEMLPKSTNTFNDLLELYAVANLNMHCLAHDGKEVSKDVDWSNLPKPRTNHVGIYSKVVSNYECLRLND</sequence>
<protein>
    <submittedName>
        <fullName evidence="2">DOMON domain-containing protein</fullName>
    </submittedName>
</protein>
<evidence type="ECO:0000313" key="2">
    <source>
        <dbReference type="WBParaSite" id="RSKR_0000468000.1"/>
    </source>
</evidence>
<organism evidence="1 2">
    <name type="scientific">Rhabditophanes sp. KR3021</name>
    <dbReference type="NCBI Taxonomy" id="114890"/>
    <lineage>
        <taxon>Eukaryota</taxon>
        <taxon>Metazoa</taxon>
        <taxon>Ecdysozoa</taxon>
        <taxon>Nematoda</taxon>
        <taxon>Chromadorea</taxon>
        <taxon>Rhabditida</taxon>
        <taxon>Tylenchina</taxon>
        <taxon>Panagrolaimomorpha</taxon>
        <taxon>Strongyloidoidea</taxon>
        <taxon>Alloionematidae</taxon>
        <taxon>Rhabditophanes</taxon>
    </lineage>
</organism>
<dbReference type="Proteomes" id="UP000095286">
    <property type="component" value="Unplaced"/>
</dbReference>
<evidence type="ECO:0000313" key="1">
    <source>
        <dbReference type="Proteomes" id="UP000095286"/>
    </source>
</evidence>
<accession>A0AC35TVU4</accession>
<reference evidence="2" key="1">
    <citation type="submission" date="2016-11" db="UniProtKB">
        <authorList>
            <consortium name="WormBaseParasite"/>
        </authorList>
    </citation>
    <scope>IDENTIFICATION</scope>
    <source>
        <strain evidence="2">KR3021</strain>
    </source>
</reference>
<dbReference type="WBParaSite" id="RSKR_0000468000.1">
    <property type="protein sequence ID" value="RSKR_0000468000.1"/>
    <property type="gene ID" value="RSKR_0000468000"/>
</dbReference>